<dbReference type="OrthoDB" id="5835829at2759"/>
<dbReference type="CDD" id="cd03784">
    <property type="entry name" value="GT1_Gtf-like"/>
    <property type="match status" value="1"/>
</dbReference>
<evidence type="ECO:0000256" key="2">
    <source>
        <dbReference type="ARBA" id="ARBA00022676"/>
    </source>
</evidence>
<keyword evidence="2 4" id="KW-0328">Glycosyltransferase</keyword>
<dbReference type="Pfam" id="PF00201">
    <property type="entry name" value="UDPGT"/>
    <property type="match status" value="1"/>
</dbReference>
<dbReference type="GO" id="GO:0008194">
    <property type="term" value="F:UDP-glycosyltransferase activity"/>
    <property type="evidence" value="ECO:0007669"/>
    <property type="project" value="InterPro"/>
</dbReference>
<dbReference type="Proteomes" id="UP000265040">
    <property type="component" value="Chromosome 14"/>
</dbReference>
<accession>A0A7N5ZSR6</accession>
<keyword evidence="5" id="KW-1133">Transmembrane helix</keyword>
<keyword evidence="5" id="KW-0472">Membrane</keyword>
<evidence type="ECO:0000256" key="3">
    <source>
        <dbReference type="ARBA" id="ARBA00022679"/>
    </source>
</evidence>
<evidence type="ECO:0000256" key="1">
    <source>
        <dbReference type="ARBA" id="ARBA00009995"/>
    </source>
</evidence>
<evidence type="ECO:0000313" key="7">
    <source>
        <dbReference type="Proteomes" id="UP000265040"/>
    </source>
</evidence>
<reference evidence="6" key="2">
    <citation type="submission" date="2025-08" db="UniProtKB">
        <authorList>
            <consortium name="Ensembl"/>
        </authorList>
    </citation>
    <scope>IDENTIFICATION</scope>
</reference>
<dbReference type="GeneTree" id="ENSGT00940000165682"/>
<evidence type="ECO:0000256" key="4">
    <source>
        <dbReference type="RuleBase" id="RU003718"/>
    </source>
</evidence>
<dbReference type="FunFam" id="3.40.50.2000:FF:000203">
    <property type="entry name" value="UDP-glucuronosyltransferase"/>
    <property type="match status" value="1"/>
</dbReference>
<feature type="transmembrane region" description="Helical" evidence="5">
    <location>
        <begin position="510"/>
        <end position="533"/>
    </location>
</feature>
<dbReference type="Gene3D" id="3.40.50.2000">
    <property type="entry name" value="Glycogen Phosphorylase B"/>
    <property type="match status" value="2"/>
</dbReference>
<dbReference type="PANTHER" id="PTHR48043">
    <property type="entry name" value="EG:EG0003.4 PROTEIN-RELATED"/>
    <property type="match status" value="1"/>
</dbReference>
<dbReference type="PANTHER" id="PTHR48043:SF63">
    <property type="entry name" value="UDP GLUCURONOSYLTRANSFERASE 5 FAMILY, POLYPEPTIDE F1-RELATED"/>
    <property type="match status" value="1"/>
</dbReference>
<keyword evidence="7" id="KW-1185">Reference proteome</keyword>
<dbReference type="InterPro" id="IPR050271">
    <property type="entry name" value="UDP-glycosyltransferase"/>
</dbReference>
<dbReference type="AlphaFoldDB" id="A0A7N5ZSR6"/>
<reference evidence="6" key="3">
    <citation type="submission" date="2025-09" db="UniProtKB">
        <authorList>
            <consortium name="Ensembl"/>
        </authorList>
    </citation>
    <scope>IDENTIFICATION</scope>
</reference>
<name>A0A7N5ZSR6_ANATE</name>
<evidence type="ECO:0000313" key="6">
    <source>
        <dbReference type="Ensembl" id="ENSATEP00000037686.1"/>
    </source>
</evidence>
<comment type="similarity">
    <text evidence="1 4">Belongs to the UDP-glycosyltransferase family.</text>
</comment>
<sequence>MLEFELNYVRKPLYEHSVCRHIGPIPINSACLISFTPPCDGGNILVFPIDGSHWINIKILLEELHARGHNITVIQASTSWYIPEKSPLYRSISIHMDEAMEDFFGTYLKQHMKLLKEGASTMNFLKLTKDFLFMVSYAHSLWCDGLVQLFDDQNMIQSLRDSQYDLVLTDPALAPGVILAKYLKLPLVLNVRWITSGEGHFAIAPSPLSYIPVPGSGFTDKMNFIQRVKNLFFHSIIVFQQIFMFGPSYDVLCAKYIEGGCDIISLLQEADIWLYRSDFVFEFPRPTMPNVVYIGGFQCKPAQPLPAELEDFVQSAGQHGVIIMTLGTLVDALPKEVTDEIASVFAKMPQKVIWRHKGERPSTVGNNTLLVDWMPQKDLLGHPQTKVFIAHGGTNGVQEAIYYGVPVLGIPLFFDQYDNLLRLQERGAGKILQLGDVNGHNFEQSLLEVLHQDSYRVNIQRLSRLHRDQPVAPMDQAIFWVEYVMRHKGAPHLRTEAYKMPWYSYYSLDVVLVLLTAVTLLLLSSLVIFRFVCCRRRKTKQH</sequence>
<dbReference type="Ensembl" id="ENSATET00000047638.1">
    <property type="protein sequence ID" value="ENSATEP00000037686.1"/>
    <property type="gene ID" value="ENSATEG00000026201.1"/>
</dbReference>
<dbReference type="FunFam" id="3.40.50.2000:FF:000021">
    <property type="entry name" value="UDP-glucuronosyltransferase"/>
    <property type="match status" value="1"/>
</dbReference>
<keyword evidence="3 4" id="KW-0808">Transferase</keyword>
<dbReference type="SUPFAM" id="SSF53756">
    <property type="entry name" value="UDP-Glycosyltransferase/glycogen phosphorylase"/>
    <property type="match status" value="1"/>
</dbReference>
<reference evidence="6" key="1">
    <citation type="submission" date="2021-04" db="EMBL/GenBank/DDBJ databases">
        <authorList>
            <consortium name="Wellcome Sanger Institute Data Sharing"/>
        </authorList>
    </citation>
    <scope>NUCLEOTIDE SEQUENCE [LARGE SCALE GENOMIC DNA]</scope>
</reference>
<organism evidence="6 7">
    <name type="scientific">Anabas testudineus</name>
    <name type="common">Climbing perch</name>
    <name type="synonym">Anthias testudineus</name>
    <dbReference type="NCBI Taxonomy" id="64144"/>
    <lineage>
        <taxon>Eukaryota</taxon>
        <taxon>Metazoa</taxon>
        <taxon>Chordata</taxon>
        <taxon>Craniata</taxon>
        <taxon>Vertebrata</taxon>
        <taxon>Euteleostomi</taxon>
        <taxon>Actinopterygii</taxon>
        <taxon>Neopterygii</taxon>
        <taxon>Teleostei</taxon>
        <taxon>Neoteleostei</taxon>
        <taxon>Acanthomorphata</taxon>
        <taxon>Anabantaria</taxon>
        <taxon>Anabantiformes</taxon>
        <taxon>Anabantoidei</taxon>
        <taxon>Anabantidae</taxon>
        <taxon>Anabas</taxon>
    </lineage>
</organism>
<dbReference type="InParanoid" id="A0A7N5ZSR6"/>
<evidence type="ECO:0000256" key="5">
    <source>
        <dbReference type="SAM" id="Phobius"/>
    </source>
</evidence>
<keyword evidence="5" id="KW-0812">Transmembrane</keyword>
<dbReference type="InterPro" id="IPR002213">
    <property type="entry name" value="UDP_glucos_trans"/>
</dbReference>
<evidence type="ECO:0008006" key="8">
    <source>
        <dbReference type="Google" id="ProtNLM"/>
    </source>
</evidence>
<proteinExistence type="inferred from homology"/>
<protein>
    <recommendedName>
        <fullName evidence="8">Glucuronosyltransferase</fullName>
    </recommendedName>
</protein>
<dbReference type="InterPro" id="IPR035595">
    <property type="entry name" value="UDP_glycos_trans_CS"/>
</dbReference>
<dbReference type="PROSITE" id="PS00375">
    <property type="entry name" value="UDPGT"/>
    <property type="match status" value="1"/>
</dbReference>